<dbReference type="PANTHER" id="PTHR46558">
    <property type="entry name" value="TRACRIPTIONAL REGULATORY PROTEIN-RELATED-RELATED"/>
    <property type="match status" value="1"/>
</dbReference>
<evidence type="ECO:0000259" key="2">
    <source>
        <dbReference type="PROSITE" id="PS50943"/>
    </source>
</evidence>
<dbReference type="InterPro" id="IPR025714">
    <property type="entry name" value="Methyltranfer_dom"/>
</dbReference>
<dbReference type="InterPro" id="IPR029063">
    <property type="entry name" value="SAM-dependent_MTases_sf"/>
</dbReference>
<accession>A0A7Y3T038</accession>
<dbReference type="Pfam" id="PF13847">
    <property type="entry name" value="Methyltransf_31"/>
    <property type="match status" value="1"/>
</dbReference>
<comment type="caution">
    <text evidence="3">The sequence shown here is derived from an EMBL/GenBank/DDBJ whole genome shotgun (WGS) entry which is preliminary data.</text>
</comment>
<evidence type="ECO:0000256" key="1">
    <source>
        <dbReference type="ARBA" id="ARBA00023125"/>
    </source>
</evidence>
<organism evidence="3 4">
    <name type="scientific">Clostridium estertheticum</name>
    <dbReference type="NCBI Taxonomy" id="238834"/>
    <lineage>
        <taxon>Bacteria</taxon>
        <taxon>Bacillati</taxon>
        <taxon>Bacillota</taxon>
        <taxon>Clostridia</taxon>
        <taxon>Eubacteriales</taxon>
        <taxon>Clostridiaceae</taxon>
        <taxon>Clostridium</taxon>
    </lineage>
</organism>
<dbReference type="GO" id="GO:0008168">
    <property type="term" value="F:methyltransferase activity"/>
    <property type="evidence" value="ECO:0007669"/>
    <property type="project" value="UniProtKB-KW"/>
</dbReference>
<dbReference type="Gene3D" id="3.40.50.150">
    <property type="entry name" value="Vaccinia Virus protein VP39"/>
    <property type="match status" value="1"/>
</dbReference>
<name>A0A7Y3T038_9CLOT</name>
<dbReference type="PROSITE" id="PS50943">
    <property type="entry name" value="HTH_CROC1"/>
    <property type="match status" value="1"/>
</dbReference>
<dbReference type="EMBL" id="JABEYB010000027">
    <property type="protein sequence ID" value="NNU78578.1"/>
    <property type="molecule type" value="Genomic_DNA"/>
</dbReference>
<keyword evidence="3" id="KW-0808">Transferase</keyword>
<sequence length="371" mass="43254">MTTVKLKIAELRKDKGIGQQELSKVLGVSFQSVSKWETGVAMPDITLLPSIAEYFNVSVDELLGLKPLRQQVYIPRNTDNRENWNGKIDKMDQRRKYFWNDDYLKFLVKNVWNIELPIDVIDFRCGNGYLGMKLLELLPKGSTYTGVDNEYFTSEGKLNFDNTEFNAKFIVSDTYSLEMDKKYDMAICQVGLRHMNKPMDALTKMVDSVKKSGLVVCVDVNREFENDGLYIDDISYNYLCTAFDFHKLWKKELEFEGRDYAIGMRLPFYMQQLGLNDIDIRMDDKVMYVNSDMQDYEEKLQDFIEINGWDKSINSSSRENLIETFMNRGIDRVDAEAYIEMQSKIAGYFRNTANRKSFLKVQGLLITYGRK</sequence>
<gene>
    <name evidence="3" type="ORF">HLQ16_22055</name>
</gene>
<dbReference type="AlphaFoldDB" id="A0A7Y3T038"/>
<protein>
    <submittedName>
        <fullName evidence="3">DNA (Cytosine-5-)-methyltransferase</fullName>
    </submittedName>
</protein>
<reference evidence="3 4" key="1">
    <citation type="submission" date="2020-05" db="EMBL/GenBank/DDBJ databases">
        <title>Complete genome of Clostridium estertheticum subspecies estertheticum, isolated from Vacuum packed lamb meat from New Zealand imported to Switzerland.</title>
        <authorList>
            <person name="Wambui J."/>
            <person name="Stevens M.J.A."/>
            <person name="Stephan R."/>
        </authorList>
    </citation>
    <scope>NUCLEOTIDE SEQUENCE [LARGE SCALE GENOMIC DNA]</scope>
    <source>
        <strain evidence="3 4">CEST001</strain>
    </source>
</reference>
<dbReference type="CDD" id="cd00093">
    <property type="entry name" value="HTH_XRE"/>
    <property type="match status" value="1"/>
</dbReference>
<dbReference type="SUPFAM" id="SSF47413">
    <property type="entry name" value="lambda repressor-like DNA-binding domains"/>
    <property type="match status" value="1"/>
</dbReference>
<dbReference type="PANTHER" id="PTHR46558:SF11">
    <property type="entry name" value="HTH-TYPE TRANSCRIPTIONAL REGULATOR XRE"/>
    <property type="match status" value="1"/>
</dbReference>
<keyword evidence="3" id="KW-0489">Methyltransferase</keyword>
<feature type="domain" description="HTH cro/C1-type" evidence="2">
    <location>
        <begin position="8"/>
        <end position="62"/>
    </location>
</feature>
<dbReference type="SMART" id="SM00530">
    <property type="entry name" value="HTH_XRE"/>
    <property type="match status" value="1"/>
</dbReference>
<dbReference type="Pfam" id="PF01381">
    <property type="entry name" value="HTH_3"/>
    <property type="match status" value="1"/>
</dbReference>
<dbReference type="RefSeq" id="WP_171299125.1">
    <property type="nucleotide sequence ID" value="NZ_CP087101.1"/>
</dbReference>
<dbReference type="SUPFAM" id="SSF53335">
    <property type="entry name" value="S-adenosyl-L-methionine-dependent methyltransferases"/>
    <property type="match status" value="1"/>
</dbReference>
<dbReference type="InterPro" id="IPR010982">
    <property type="entry name" value="Lambda_DNA-bd_dom_sf"/>
</dbReference>
<dbReference type="GO" id="GO:0003677">
    <property type="term" value="F:DNA binding"/>
    <property type="evidence" value="ECO:0007669"/>
    <property type="project" value="UniProtKB-KW"/>
</dbReference>
<dbReference type="GO" id="GO:0032259">
    <property type="term" value="P:methylation"/>
    <property type="evidence" value="ECO:0007669"/>
    <property type="project" value="UniProtKB-KW"/>
</dbReference>
<evidence type="ECO:0000313" key="3">
    <source>
        <dbReference type="EMBL" id="NNU78578.1"/>
    </source>
</evidence>
<dbReference type="Gene3D" id="1.10.260.40">
    <property type="entry name" value="lambda repressor-like DNA-binding domains"/>
    <property type="match status" value="1"/>
</dbReference>
<dbReference type="InterPro" id="IPR001387">
    <property type="entry name" value="Cro/C1-type_HTH"/>
</dbReference>
<proteinExistence type="predicted"/>
<dbReference type="Proteomes" id="UP000531659">
    <property type="component" value="Unassembled WGS sequence"/>
</dbReference>
<keyword evidence="1" id="KW-0238">DNA-binding</keyword>
<evidence type="ECO:0000313" key="4">
    <source>
        <dbReference type="Proteomes" id="UP000531659"/>
    </source>
</evidence>
<dbReference type="Gene3D" id="1.10.150.350">
    <property type="match status" value="1"/>
</dbReference>